<protein>
    <submittedName>
        <fullName evidence="1">Uncharacterized protein</fullName>
    </submittedName>
</protein>
<proteinExistence type="predicted"/>
<dbReference type="Proteomes" id="UP000006346">
    <property type="component" value="Chromosome"/>
</dbReference>
<reference evidence="2" key="1">
    <citation type="submission" date="2011-11" db="EMBL/GenBank/DDBJ databases">
        <title>Complete sequence of Desulfosporosinus orientis DSM 765.</title>
        <authorList>
            <person name="Lucas S."/>
            <person name="Han J."/>
            <person name="Lapidus A."/>
            <person name="Cheng J.-F."/>
            <person name="Goodwin L."/>
            <person name="Pitluck S."/>
            <person name="Peters L."/>
            <person name="Ovchinnikova G."/>
            <person name="Teshima H."/>
            <person name="Detter J.C."/>
            <person name="Han C."/>
            <person name="Tapia R."/>
            <person name="Land M."/>
            <person name="Hauser L."/>
            <person name="Kyrpides N."/>
            <person name="Ivanova N."/>
            <person name="Pagani I."/>
            <person name="Pester M."/>
            <person name="Spring S."/>
            <person name="Ollivier B."/>
            <person name="Rattei T."/>
            <person name="Klenk H.-P."/>
            <person name="Wagner M."/>
            <person name="Loy A."/>
            <person name="Woyke T."/>
        </authorList>
    </citation>
    <scope>NUCLEOTIDE SEQUENCE [LARGE SCALE GENOMIC DNA]</scope>
    <source>
        <strain evidence="2">ATCC 19365 / DSM 765 / NCIMB 8382 / VKM B-1628</strain>
    </source>
</reference>
<reference evidence="1 2" key="2">
    <citation type="journal article" date="2012" name="J. Bacteriol.">
        <title>Complete genome sequences of Desulfosporosinus orientis DSM765T, Desulfosporosinus youngiae DSM17734T, Desulfosporosinus meridiei DSM13257T, and Desulfosporosinus acidiphilus DSM22704T.</title>
        <authorList>
            <person name="Pester M."/>
            <person name="Brambilla E."/>
            <person name="Alazard D."/>
            <person name="Rattei T."/>
            <person name="Weinmaier T."/>
            <person name="Han J."/>
            <person name="Lucas S."/>
            <person name="Lapidus A."/>
            <person name="Cheng J.F."/>
            <person name="Goodwin L."/>
            <person name="Pitluck S."/>
            <person name="Peters L."/>
            <person name="Ovchinnikova G."/>
            <person name="Teshima H."/>
            <person name="Detter J.C."/>
            <person name="Han C.S."/>
            <person name="Tapia R."/>
            <person name="Land M.L."/>
            <person name="Hauser L."/>
            <person name="Kyrpides N.C."/>
            <person name="Ivanova N.N."/>
            <person name="Pagani I."/>
            <person name="Huntmann M."/>
            <person name="Wei C.L."/>
            <person name="Davenport K.W."/>
            <person name="Daligault H."/>
            <person name="Chain P.S."/>
            <person name="Chen A."/>
            <person name="Mavromatis K."/>
            <person name="Markowitz V."/>
            <person name="Szeto E."/>
            <person name="Mikhailova N."/>
            <person name="Pati A."/>
            <person name="Wagner M."/>
            <person name="Woyke T."/>
            <person name="Ollivier B."/>
            <person name="Klenk H.P."/>
            <person name="Spring S."/>
            <person name="Loy A."/>
        </authorList>
    </citation>
    <scope>NUCLEOTIDE SEQUENCE [LARGE SCALE GENOMIC DNA]</scope>
    <source>
        <strain evidence="2">ATCC 19365 / DSM 765 / NCIMB 8382 / VKM B-1628</strain>
    </source>
</reference>
<organism evidence="1 2">
    <name type="scientific">Desulfosporosinus orientis (strain ATCC 19365 / DSM 765 / NCIMB 8382 / VKM B-1628 / Singapore I)</name>
    <name type="common">Desulfotomaculum orientis</name>
    <dbReference type="NCBI Taxonomy" id="768706"/>
    <lineage>
        <taxon>Bacteria</taxon>
        <taxon>Bacillati</taxon>
        <taxon>Bacillota</taxon>
        <taxon>Clostridia</taxon>
        <taxon>Eubacteriales</taxon>
        <taxon>Desulfitobacteriaceae</taxon>
        <taxon>Desulfosporosinus</taxon>
    </lineage>
</organism>
<evidence type="ECO:0000313" key="1">
    <source>
        <dbReference type="EMBL" id="AET68186.1"/>
    </source>
</evidence>
<name>G7W8X7_DESOD</name>
<gene>
    <name evidence="1" type="ordered locus">Desor_2638</name>
</gene>
<dbReference type="EMBL" id="CP003108">
    <property type="protein sequence ID" value="AET68186.1"/>
    <property type="molecule type" value="Genomic_DNA"/>
</dbReference>
<sequence length="30" mass="3339">MLPYRIGIRYPVVGNLAFSRMKAGVGKCLQ</sequence>
<accession>G7W8X7</accession>
<dbReference type="KEGG" id="dor:Desor_2638"/>
<evidence type="ECO:0000313" key="2">
    <source>
        <dbReference type="Proteomes" id="UP000006346"/>
    </source>
</evidence>
<dbReference type="HOGENOM" id="CLU_3403179_0_0_9"/>
<keyword evidence="2" id="KW-1185">Reference proteome</keyword>
<dbReference type="AlphaFoldDB" id="G7W8X7"/>